<evidence type="ECO:0000313" key="1">
    <source>
        <dbReference type="EMBL" id="EGR33842.1"/>
    </source>
</evidence>
<dbReference type="InParanoid" id="G0QLR1"/>
<dbReference type="GeneID" id="14910031"/>
<sequence length="472" mass="54167">MGGCSSCKSFLDLQSAQDACCQEKTCKAVVYTQQDGKWVYQIRLDDKFEFTDSYIQGETIYFLKRREFYSEKIIVVEENKELKNKSAFITYTGKQYLGIVGWYNSKATKCDYDEISNMRLEVCDNQCHSFGTLEDAMKECCSIPECYGVTQISESNFQTRFSKKLYKEVGYQSFFRSSTQGLKEKKTTTTKQIQAWDEEFDWQNAYRKPTYEEQIKIDKKNQQYKWNGAEEKITKKKTSTMNYTGKTIKGVKGWWSGKQQDCNYGEVLDASLGKDCSGECQVFSKFEDALASCCSQPKCVGVTYSNSGTTSWGFQTRFVYSVRASKTGEYSYYRGWTTYPLEITSYQASTKTETLERSVVPSGVQKKITVTVENVTYTCTYLQFLEAQQEQKLDQKQTFENLEYALDSCCGQNECLGVQLSNGILSLQGGKNIGFGQKNDIVYFLANRDEEIVNKIITRVSMAQEKHLQKQN</sequence>
<dbReference type="Proteomes" id="UP000008983">
    <property type="component" value="Unassembled WGS sequence"/>
</dbReference>
<name>G0QLR1_ICHMU</name>
<evidence type="ECO:0000313" key="2">
    <source>
        <dbReference type="Proteomes" id="UP000008983"/>
    </source>
</evidence>
<dbReference type="AlphaFoldDB" id="G0QLR1"/>
<proteinExistence type="predicted"/>
<accession>G0QLR1</accession>
<dbReference type="EMBL" id="GL983296">
    <property type="protein sequence ID" value="EGR33842.1"/>
    <property type="molecule type" value="Genomic_DNA"/>
</dbReference>
<dbReference type="RefSeq" id="XP_004039066.1">
    <property type="nucleotide sequence ID" value="XM_004039018.1"/>
</dbReference>
<organism evidence="1 2">
    <name type="scientific">Ichthyophthirius multifiliis</name>
    <name type="common">White spot disease agent</name>
    <name type="synonym">Ich</name>
    <dbReference type="NCBI Taxonomy" id="5932"/>
    <lineage>
        <taxon>Eukaryota</taxon>
        <taxon>Sar</taxon>
        <taxon>Alveolata</taxon>
        <taxon>Ciliophora</taxon>
        <taxon>Intramacronucleata</taxon>
        <taxon>Oligohymenophorea</taxon>
        <taxon>Hymenostomatida</taxon>
        <taxon>Ophryoglenina</taxon>
        <taxon>Ichthyophthirius</taxon>
    </lineage>
</organism>
<keyword evidence="2" id="KW-1185">Reference proteome</keyword>
<protein>
    <submittedName>
        <fullName evidence="1">Uncharacterized protein</fullName>
    </submittedName>
</protein>
<gene>
    <name evidence="1" type="ORF">IMG5_034980</name>
</gene>
<reference evidence="1 2" key="1">
    <citation type="submission" date="2011-07" db="EMBL/GenBank/DDBJ databases">
        <authorList>
            <person name="Coyne R."/>
            <person name="Brami D."/>
            <person name="Johnson J."/>
            <person name="Hostetler J."/>
            <person name="Hannick L."/>
            <person name="Clark T."/>
            <person name="Cassidy-Hanley D."/>
            <person name="Inman J."/>
        </authorList>
    </citation>
    <scope>NUCLEOTIDE SEQUENCE [LARGE SCALE GENOMIC DNA]</scope>
    <source>
        <strain evidence="1 2">G5</strain>
    </source>
</reference>